<dbReference type="Proteomes" id="UP001164459">
    <property type="component" value="Chromosome"/>
</dbReference>
<protein>
    <submittedName>
        <fullName evidence="2">PQQ-binding-like beta-propeller repeat protein</fullName>
    </submittedName>
</protein>
<feature type="region of interest" description="Disordered" evidence="1">
    <location>
        <begin position="18"/>
        <end position="59"/>
    </location>
</feature>
<gene>
    <name evidence="2" type="ORF">O0S08_34840</name>
</gene>
<proteinExistence type="predicted"/>
<keyword evidence="3" id="KW-1185">Reference proteome</keyword>
<evidence type="ECO:0000256" key="1">
    <source>
        <dbReference type="SAM" id="MobiDB-lite"/>
    </source>
</evidence>
<feature type="compositionally biased region" description="Low complexity" evidence="1">
    <location>
        <begin position="25"/>
        <end position="39"/>
    </location>
</feature>
<evidence type="ECO:0000313" key="3">
    <source>
        <dbReference type="Proteomes" id="UP001164459"/>
    </source>
</evidence>
<dbReference type="PROSITE" id="PS51257">
    <property type="entry name" value="PROKAR_LIPOPROTEIN"/>
    <property type="match status" value="1"/>
</dbReference>
<dbReference type="RefSeq" id="WP_269033758.1">
    <property type="nucleotide sequence ID" value="NZ_CP114040.1"/>
</dbReference>
<organism evidence="2 3">
    <name type="scientific">Nannocystis punicea</name>
    <dbReference type="NCBI Taxonomy" id="2995304"/>
    <lineage>
        <taxon>Bacteria</taxon>
        <taxon>Pseudomonadati</taxon>
        <taxon>Myxococcota</taxon>
        <taxon>Polyangia</taxon>
        <taxon>Nannocystales</taxon>
        <taxon>Nannocystaceae</taxon>
        <taxon>Nannocystis</taxon>
    </lineage>
</organism>
<sequence length="364" mass="39154">MNDPRFCLAWVVAVTACDPGPPGQDSATASTTSTSTTASTDDDETTTAPTTSGGPDGGSALGCTDVRWVHPFPWLASIRGLAVDSRQHVRTGYRDGDYHVLDIDPSGLVVGTMDFADTSPNWYGIDDQDDLLLVFHEDDSIHRLRKFDVHGAQLWEVEYQPDAKGLSQPHAKPGPGGTTVVTRDTWIFKYDADGQQLWEMQDPGYPLIAGVSAEGVIIGFYVTTTDFWARDADGQLLWQEDWGEHAQSDRVFAVDAGGGIAVGEQALGVARFTVDGTLEWERTEEELGVRVDAMAMNAKGQLAVLGQTMELGGASAAVVLDADGTETTKRACTELDGKEVAIDEAGRVVIGANDLDDYYVVSFD</sequence>
<name>A0ABY7GWN8_9BACT</name>
<dbReference type="EMBL" id="CP114040">
    <property type="protein sequence ID" value="WAS91394.1"/>
    <property type="molecule type" value="Genomic_DNA"/>
</dbReference>
<reference evidence="2" key="1">
    <citation type="submission" date="2022-11" db="EMBL/GenBank/DDBJ databases">
        <title>Minimal conservation of predation-associated metabolite biosynthetic gene clusters underscores biosynthetic potential of Myxococcota including descriptions for ten novel species: Archangium lansinium sp. nov., Myxococcus landrumus sp. nov., Nannocystis bai.</title>
        <authorList>
            <person name="Ahearne A."/>
            <person name="Stevens C."/>
            <person name="Dowd S."/>
        </authorList>
    </citation>
    <scope>NUCLEOTIDE SEQUENCE</scope>
    <source>
        <strain evidence="2">Fl3</strain>
    </source>
</reference>
<evidence type="ECO:0000313" key="2">
    <source>
        <dbReference type="EMBL" id="WAS91394.1"/>
    </source>
</evidence>
<accession>A0ABY7GWN8</accession>
<dbReference type="SUPFAM" id="SSF63829">
    <property type="entry name" value="Calcium-dependent phosphotriesterase"/>
    <property type="match status" value="1"/>
</dbReference>
<dbReference type="Gene3D" id="2.80.10.50">
    <property type="match status" value="1"/>
</dbReference>